<dbReference type="SUPFAM" id="SSF56349">
    <property type="entry name" value="DNA breaking-rejoining enzymes"/>
    <property type="match status" value="1"/>
</dbReference>
<comment type="caution">
    <text evidence="3">The sequence shown here is derived from an EMBL/GenBank/DDBJ whole genome shotgun (WGS) entry which is preliminary data.</text>
</comment>
<evidence type="ECO:0000313" key="3">
    <source>
        <dbReference type="EMBL" id="MDV2686624.1"/>
    </source>
</evidence>
<dbReference type="PANTHER" id="PTHR30349">
    <property type="entry name" value="PHAGE INTEGRASE-RELATED"/>
    <property type="match status" value="1"/>
</dbReference>
<dbReference type="InterPro" id="IPR002104">
    <property type="entry name" value="Integrase_catalytic"/>
</dbReference>
<evidence type="ECO:0000313" key="4">
    <source>
        <dbReference type="Proteomes" id="UP001287282"/>
    </source>
</evidence>
<dbReference type="Pfam" id="PF00589">
    <property type="entry name" value="Phage_integrase"/>
    <property type="match status" value="1"/>
</dbReference>
<dbReference type="RefSeq" id="WP_317123799.1">
    <property type="nucleotide sequence ID" value="NZ_JAWJBA010000011.1"/>
</dbReference>
<dbReference type="Gene3D" id="1.10.443.10">
    <property type="entry name" value="Intergrase catalytic core"/>
    <property type="match status" value="1"/>
</dbReference>
<dbReference type="PANTHER" id="PTHR30349:SF64">
    <property type="entry name" value="PROPHAGE INTEGRASE INTD-RELATED"/>
    <property type="match status" value="1"/>
</dbReference>
<dbReference type="InterPro" id="IPR050090">
    <property type="entry name" value="Tyrosine_recombinase_XerCD"/>
</dbReference>
<evidence type="ECO:0000256" key="1">
    <source>
        <dbReference type="ARBA" id="ARBA00023172"/>
    </source>
</evidence>
<sequence length="218" mass="25326">MKYLEKEELNLFLEAAREHGIENDYFTFITLAYTGMRAGELCALKWSDINFEDQTVSITKTLYNPTNNLPKYKLLPPKTKRSKRTIHLDGFVLEELKKLKGIQNQVKMAHRDGFYDGDFIFTNYKKHLGYPEIIKTIERRMKSLLKKVELNSKLTPHSLRHTHTSLLAEAGVSLEGIMDRLGHADDKTTKLVYMHVTKTIRKEASEKFSDLMKSVWSQ</sequence>
<dbReference type="InterPro" id="IPR013762">
    <property type="entry name" value="Integrase-like_cat_sf"/>
</dbReference>
<dbReference type="PROSITE" id="PS51898">
    <property type="entry name" value="TYR_RECOMBINASE"/>
    <property type="match status" value="1"/>
</dbReference>
<dbReference type="CDD" id="cd01189">
    <property type="entry name" value="INT_ICEBs1_C_like"/>
    <property type="match status" value="1"/>
</dbReference>
<dbReference type="InterPro" id="IPR011010">
    <property type="entry name" value="DNA_brk_join_enz"/>
</dbReference>
<name>A0ABU3XGT9_9BACI</name>
<reference evidence="3 4" key="1">
    <citation type="submission" date="2023-10" db="EMBL/GenBank/DDBJ databases">
        <title>Screening of Alkalihalobacillus lindianensis BZ-TG-R113 and Its Alleviation of Salt Stress on Rapeseed Growth.</title>
        <authorList>
            <person name="Zhao B."/>
            <person name="Guo T."/>
        </authorList>
    </citation>
    <scope>NUCLEOTIDE SEQUENCE [LARGE SCALE GENOMIC DNA]</scope>
    <source>
        <strain evidence="3 4">BZ-TG-R113</strain>
    </source>
</reference>
<organism evidence="3 4">
    <name type="scientific">Alkalihalophilus lindianensis</name>
    <dbReference type="NCBI Taxonomy" id="1630542"/>
    <lineage>
        <taxon>Bacteria</taxon>
        <taxon>Bacillati</taxon>
        <taxon>Bacillota</taxon>
        <taxon>Bacilli</taxon>
        <taxon>Bacillales</taxon>
        <taxon>Bacillaceae</taxon>
        <taxon>Alkalihalophilus</taxon>
    </lineage>
</organism>
<dbReference type="Proteomes" id="UP001287282">
    <property type="component" value="Unassembled WGS sequence"/>
</dbReference>
<protein>
    <submittedName>
        <fullName evidence="3">Site-specific integrase</fullName>
    </submittedName>
</protein>
<accession>A0ABU3XGT9</accession>
<keyword evidence="1" id="KW-0233">DNA recombination</keyword>
<gene>
    <name evidence="3" type="ORF">RYX56_19890</name>
</gene>
<dbReference type="EMBL" id="JAWJBA010000011">
    <property type="protein sequence ID" value="MDV2686624.1"/>
    <property type="molecule type" value="Genomic_DNA"/>
</dbReference>
<proteinExistence type="predicted"/>
<evidence type="ECO:0000259" key="2">
    <source>
        <dbReference type="PROSITE" id="PS51898"/>
    </source>
</evidence>
<feature type="domain" description="Tyr recombinase" evidence="2">
    <location>
        <begin position="1"/>
        <end position="206"/>
    </location>
</feature>
<keyword evidence="4" id="KW-1185">Reference proteome</keyword>